<sequence length="50" mass="5644">MCPSFNTRETVTLHEMCYAASQRKQMAITVVSLQLTALVHPLFMKCGISR</sequence>
<dbReference type="EMBL" id="GBRH01203880">
    <property type="protein sequence ID" value="JAD94015.1"/>
    <property type="molecule type" value="Transcribed_RNA"/>
</dbReference>
<reference evidence="1" key="2">
    <citation type="journal article" date="2015" name="Data Brief">
        <title>Shoot transcriptome of the giant reed, Arundo donax.</title>
        <authorList>
            <person name="Barrero R.A."/>
            <person name="Guerrero F.D."/>
            <person name="Moolhuijzen P."/>
            <person name="Goolsby J.A."/>
            <person name="Tidwell J."/>
            <person name="Bellgard S.E."/>
            <person name="Bellgard M.I."/>
        </authorList>
    </citation>
    <scope>NUCLEOTIDE SEQUENCE</scope>
    <source>
        <tissue evidence="1">Shoot tissue taken approximately 20 cm above the soil surface</tissue>
    </source>
</reference>
<protein>
    <submittedName>
        <fullName evidence="1">Uncharacterized protein</fullName>
    </submittedName>
</protein>
<proteinExistence type="predicted"/>
<name>A0A0A9E7Y9_ARUDO</name>
<organism evidence="1">
    <name type="scientific">Arundo donax</name>
    <name type="common">Giant reed</name>
    <name type="synonym">Donax arundinaceus</name>
    <dbReference type="NCBI Taxonomy" id="35708"/>
    <lineage>
        <taxon>Eukaryota</taxon>
        <taxon>Viridiplantae</taxon>
        <taxon>Streptophyta</taxon>
        <taxon>Embryophyta</taxon>
        <taxon>Tracheophyta</taxon>
        <taxon>Spermatophyta</taxon>
        <taxon>Magnoliopsida</taxon>
        <taxon>Liliopsida</taxon>
        <taxon>Poales</taxon>
        <taxon>Poaceae</taxon>
        <taxon>PACMAD clade</taxon>
        <taxon>Arundinoideae</taxon>
        <taxon>Arundineae</taxon>
        <taxon>Arundo</taxon>
    </lineage>
</organism>
<reference evidence="1" key="1">
    <citation type="submission" date="2014-09" db="EMBL/GenBank/DDBJ databases">
        <authorList>
            <person name="Magalhaes I.L.F."/>
            <person name="Oliveira U."/>
            <person name="Santos F.R."/>
            <person name="Vidigal T.H.D.A."/>
            <person name="Brescovit A.D."/>
            <person name="Santos A.J."/>
        </authorList>
    </citation>
    <scope>NUCLEOTIDE SEQUENCE</scope>
    <source>
        <tissue evidence="1">Shoot tissue taken approximately 20 cm above the soil surface</tissue>
    </source>
</reference>
<evidence type="ECO:0000313" key="1">
    <source>
        <dbReference type="EMBL" id="JAD94015.1"/>
    </source>
</evidence>
<accession>A0A0A9E7Y9</accession>
<dbReference type="AlphaFoldDB" id="A0A0A9E7Y9"/>